<comment type="caution">
    <text evidence="2">The sequence shown here is derived from an EMBL/GenBank/DDBJ whole genome shotgun (WGS) entry which is preliminary data.</text>
</comment>
<name>A0AAD4NGW6_9BILA</name>
<feature type="region of interest" description="Disordered" evidence="1">
    <location>
        <begin position="60"/>
        <end position="131"/>
    </location>
</feature>
<proteinExistence type="predicted"/>
<reference evidence="2" key="1">
    <citation type="submission" date="2022-01" db="EMBL/GenBank/DDBJ databases">
        <title>Genome Sequence Resource for Two Populations of Ditylenchus destructor, the Migratory Endoparasitic Phytonematode.</title>
        <authorList>
            <person name="Zhang H."/>
            <person name="Lin R."/>
            <person name="Xie B."/>
        </authorList>
    </citation>
    <scope>NUCLEOTIDE SEQUENCE</scope>
    <source>
        <strain evidence="2">BazhouSP</strain>
    </source>
</reference>
<organism evidence="2 3">
    <name type="scientific">Ditylenchus destructor</name>
    <dbReference type="NCBI Taxonomy" id="166010"/>
    <lineage>
        <taxon>Eukaryota</taxon>
        <taxon>Metazoa</taxon>
        <taxon>Ecdysozoa</taxon>
        <taxon>Nematoda</taxon>
        <taxon>Chromadorea</taxon>
        <taxon>Rhabditida</taxon>
        <taxon>Tylenchina</taxon>
        <taxon>Tylenchomorpha</taxon>
        <taxon>Sphaerularioidea</taxon>
        <taxon>Anguinidae</taxon>
        <taxon>Anguininae</taxon>
        <taxon>Ditylenchus</taxon>
    </lineage>
</organism>
<dbReference type="Proteomes" id="UP001201812">
    <property type="component" value="Unassembled WGS sequence"/>
</dbReference>
<dbReference type="EMBL" id="JAKKPZ010000001">
    <property type="protein sequence ID" value="KAI1728490.1"/>
    <property type="molecule type" value="Genomic_DNA"/>
</dbReference>
<feature type="compositionally biased region" description="Low complexity" evidence="1">
    <location>
        <begin position="118"/>
        <end position="131"/>
    </location>
</feature>
<evidence type="ECO:0000313" key="3">
    <source>
        <dbReference type="Proteomes" id="UP001201812"/>
    </source>
</evidence>
<dbReference type="AlphaFoldDB" id="A0AAD4NGW6"/>
<feature type="compositionally biased region" description="Polar residues" evidence="1">
    <location>
        <begin position="105"/>
        <end position="117"/>
    </location>
</feature>
<evidence type="ECO:0000313" key="2">
    <source>
        <dbReference type="EMBL" id="KAI1728490.1"/>
    </source>
</evidence>
<gene>
    <name evidence="2" type="ORF">DdX_00677</name>
</gene>
<evidence type="ECO:0000256" key="1">
    <source>
        <dbReference type="SAM" id="MobiDB-lite"/>
    </source>
</evidence>
<sequence>MPSDLLSDSNNQQMDITQSHQQQAFNLVELITQQQNQALYNGNSTSRIKNCNGLDEASEKMANANDRHSNAVISNSNDEQSRETQSRSNSTDEDEVDTSGGEIPSRSSVGTNSCGQINSQHSLNNQSQNTQQLSAAANMGCSLNAALQQATSNISDVTASTAAAAAAVGSFAAFQNSDLFSSFSNNASLLSYPNIGLHGIRSSSSQLPFTVGILFVKFLLQIRHPQPSLAKTADWRAKNVAFHFRLYYDPADRWFRKANHKMNGWELDKLGDWCLAVTIPTAAIFEEISAQKVGHKKREENGAFKKTSVGWLGLCEVANYSARQPVTSPLVFPRNGGVDQRSAAADQMTQFTKSGQKTAVTTSRRFARCWSAPPI</sequence>
<protein>
    <submittedName>
        <fullName evidence="2">Uncharacterized protein</fullName>
    </submittedName>
</protein>
<keyword evidence="3" id="KW-1185">Reference proteome</keyword>
<accession>A0AAD4NGW6</accession>